<evidence type="ECO:0000256" key="7">
    <source>
        <dbReference type="ARBA" id="ARBA00023596"/>
    </source>
</evidence>
<dbReference type="GO" id="GO:0004674">
    <property type="term" value="F:protein serine/threonine kinase activity"/>
    <property type="evidence" value="ECO:0007669"/>
    <property type="project" value="UniProtKB-KW"/>
</dbReference>
<dbReference type="PROSITE" id="PS00107">
    <property type="entry name" value="PROTEIN_KINASE_ATP"/>
    <property type="match status" value="1"/>
</dbReference>
<accession>A0A484FWN2</accession>
<comment type="similarity">
    <text evidence="7">Belongs to the protein kinase superfamily. CMGC Ser/Thr protein kinase family.</text>
</comment>
<feature type="compositionally biased region" description="Acidic residues" evidence="9">
    <location>
        <begin position="1"/>
        <end position="10"/>
    </location>
</feature>
<feature type="compositionally biased region" description="Basic and acidic residues" evidence="9">
    <location>
        <begin position="348"/>
        <end position="359"/>
    </location>
</feature>
<dbReference type="SUPFAM" id="SSF56112">
    <property type="entry name" value="Protein kinase-like (PK-like)"/>
    <property type="match status" value="1"/>
</dbReference>
<dbReference type="PANTHER" id="PTHR24058">
    <property type="entry name" value="DUAL SPECIFICITY PROTEIN KINASE"/>
    <property type="match status" value="1"/>
</dbReference>
<keyword evidence="12" id="KW-1185">Reference proteome</keyword>
<keyword evidence="6 8" id="KW-0067">ATP-binding</keyword>
<dbReference type="InterPro" id="IPR000719">
    <property type="entry name" value="Prot_kinase_dom"/>
</dbReference>
<evidence type="ECO:0000256" key="3">
    <source>
        <dbReference type="ARBA" id="ARBA00022679"/>
    </source>
</evidence>
<evidence type="ECO:0000256" key="9">
    <source>
        <dbReference type="SAM" id="MobiDB-lite"/>
    </source>
</evidence>
<dbReference type="Gene3D" id="3.30.200.20">
    <property type="entry name" value="Phosphorylase Kinase, domain 1"/>
    <property type="match status" value="1"/>
</dbReference>
<dbReference type="Gene3D" id="1.10.510.10">
    <property type="entry name" value="Transferase(Phosphotransferase) domain 1"/>
    <property type="match status" value="1"/>
</dbReference>
<evidence type="ECO:0000259" key="10">
    <source>
        <dbReference type="PROSITE" id="PS50011"/>
    </source>
</evidence>
<feature type="compositionally biased region" description="Low complexity" evidence="9">
    <location>
        <begin position="180"/>
        <end position="195"/>
    </location>
</feature>
<sequence length="757" mass="85067">MTSSSDEGEIVENHAGDLKATSLQKKFDGNGVDRQDRTRDRHSASKSPEHDYARYNRTSSRRSRSPPPRGYKRSRDERDYASARGGGSDSRRFRVHYDDGQRDDYRRNRVSYEDLDRPVSRGSNHSYDGRDGDRSRERDTYRDRERERDRDRDRYPEKRRPRSRKRSLEEWGRYSADSRNAAAGPSQNQSASQPSNPEPEPDFEEPKIIDEDAEIERRRRRREELLAKSSSATPLLVHALHAADKSAVSSPARQATPGTPAGDVDTPMSDVASPAQEVSSPGAIDVLSEKDLMNKHGGNPEEDGPSAADYDPTADMKEDEMRDEMRHGNVGLHGEAPDTQTQAQPQEKVPEAPSKKPLGDEDDEDFDMFAEDFDDEKYAAPKTGKVLVVDESKASPALAPNNGAILDGDDKDGYYKIRIGEILNGRYQVQATLGKGMFSGVARAVDITTKKLVAIKIMRNNDALRKGGFTEIAILQKLNDADPEGRKHIVKFERHFDHKGHLCMAFENLSLNLREVLKKFGNNVGINLGATRAYAHQIFIGLAHMRKCNVVHADLKPDNILVNETRQVLKICDLGTGIDKSDAATAHNEITPYLVSRFYRAPEVILGMPYDYAIDMWSIGCTLYELYTGKILFAGDSNNQMLKAIMEIRGRITPKLYKRGQLSGMHFDEQGNFVSMERDKVLGKTTARVLPVVKPTRDLRTRLFAASAGMNDAETRDLNHFVDLLEHCLTLNPEKRIKPADALKHPFFTARLGTAKR</sequence>
<feature type="compositionally biased region" description="Basic and acidic residues" evidence="9">
    <location>
        <begin position="314"/>
        <end position="327"/>
    </location>
</feature>
<evidence type="ECO:0000256" key="1">
    <source>
        <dbReference type="ARBA" id="ARBA00012513"/>
    </source>
</evidence>
<dbReference type="InterPro" id="IPR044092">
    <property type="entry name" value="STKc_PRP4"/>
</dbReference>
<dbReference type="InterPro" id="IPR017441">
    <property type="entry name" value="Protein_kinase_ATP_BS"/>
</dbReference>
<dbReference type="InterPro" id="IPR050494">
    <property type="entry name" value="Ser_Thr_dual-spec_kinase"/>
</dbReference>
<keyword evidence="4 8" id="KW-0547">Nucleotide-binding</keyword>
<evidence type="ECO:0000256" key="6">
    <source>
        <dbReference type="ARBA" id="ARBA00022840"/>
    </source>
</evidence>
<feature type="region of interest" description="Disordered" evidence="9">
    <location>
        <begin position="1"/>
        <end position="216"/>
    </location>
</feature>
<dbReference type="PROSITE" id="PS00108">
    <property type="entry name" value="PROTEIN_KINASE_ST"/>
    <property type="match status" value="1"/>
</dbReference>
<reference evidence="12" key="2">
    <citation type="journal article" date="2019" name="Mol. Plant Microbe Interact.">
        <title>Genome sequence resources for four phytopathogenic fungi from the Colletotrichum orbiculare species complex.</title>
        <authorList>
            <person name="Gan P."/>
            <person name="Tsushima A."/>
            <person name="Narusaka M."/>
            <person name="Narusaka Y."/>
            <person name="Takano Y."/>
            <person name="Kubo Y."/>
            <person name="Shirasu K."/>
        </authorList>
    </citation>
    <scope>GENOME REANNOTATION</scope>
    <source>
        <strain evidence="12">104-T / ATCC 96160 / CBS 514.97 / LARS 414 / MAFF 240422</strain>
    </source>
</reference>
<dbReference type="Pfam" id="PF00069">
    <property type="entry name" value="Pkinase"/>
    <property type="match status" value="1"/>
</dbReference>
<feature type="compositionally biased region" description="Basic and acidic residues" evidence="9">
    <location>
        <begin position="127"/>
        <end position="158"/>
    </location>
</feature>
<feature type="region of interest" description="Disordered" evidence="9">
    <location>
        <begin position="243"/>
        <end position="365"/>
    </location>
</feature>
<dbReference type="OrthoDB" id="9332038at2759"/>
<proteinExistence type="inferred from homology"/>
<dbReference type="SMART" id="SM00220">
    <property type="entry name" value="S_TKc"/>
    <property type="match status" value="1"/>
</dbReference>
<protein>
    <recommendedName>
        <fullName evidence="1">non-specific serine/threonine protein kinase</fullName>
        <ecNumber evidence="1">2.7.11.1</ecNumber>
    </recommendedName>
</protein>
<keyword evidence="3" id="KW-0808">Transferase</keyword>
<dbReference type="STRING" id="1213857.A0A484FWN2"/>
<feature type="compositionally biased region" description="Basic and acidic residues" evidence="9">
    <location>
        <begin position="89"/>
        <end position="119"/>
    </location>
</feature>
<dbReference type="Proteomes" id="UP000014480">
    <property type="component" value="Unassembled WGS sequence"/>
</dbReference>
<evidence type="ECO:0000313" key="12">
    <source>
        <dbReference type="Proteomes" id="UP000014480"/>
    </source>
</evidence>
<feature type="domain" description="Protein kinase" evidence="10">
    <location>
        <begin position="427"/>
        <end position="748"/>
    </location>
</feature>
<dbReference type="GO" id="GO:0005524">
    <property type="term" value="F:ATP binding"/>
    <property type="evidence" value="ECO:0007669"/>
    <property type="project" value="UniProtKB-UniRule"/>
</dbReference>
<dbReference type="AlphaFoldDB" id="A0A484FWN2"/>
<keyword evidence="2" id="KW-0723">Serine/threonine-protein kinase</keyword>
<dbReference type="FunFam" id="1.10.510.10:FF:000078">
    <property type="entry name" value="Serine/threonine-protein kinase PRP4 homolog"/>
    <property type="match status" value="1"/>
</dbReference>
<feature type="compositionally biased region" description="Polar residues" evidence="9">
    <location>
        <begin position="247"/>
        <end position="257"/>
    </location>
</feature>
<dbReference type="GO" id="GO:0045292">
    <property type="term" value="P:mRNA cis splicing, via spliceosome"/>
    <property type="evidence" value="ECO:0007669"/>
    <property type="project" value="InterPro"/>
</dbReference>
<dbReference type="EMBL" id="AMCV02000011">
    <property type="protein sequence ID" value="TDZ22095.1"/>
    <property type="molecule type" value="Genomic_DNA"/>
</dbReference>
<dbReference type="EC" id="2.7.11.1" evidence="1"/>
<evidence type="ECO:0000256" key="4">
    <source>
        <dbReference type="ARBA" id="ARBA00022741"/>
    </source>
</evidence>
<dbReference type="PROSITE" id="PS50011">
    <property type="entry name" value="PROTEIN_KINASE_DOM"/>
    <property type="match status" value="1"/>
</dbReference>
<keyword evidence="5 11" id="KW-0418">Kinase</keyword>
<dbReference type="InterPro" id="IPR008271">
    <property type="entry name" value="Ser/Thr_kinase_AS"/>
</dbReference>
<feature type="binding site" evidence="8">
    <location>
        <position position="456"/>
    </location>
    <ligand>
        <name>ATP</name>
        <dbReference type="ChEBI" id="CHEBI:30616"/>
    </ligand>
</feature>
<feature type="compositionally biased region" description="Basic and acidic residues" evidence="9">
    <location>
        <begin position="25"/>
        <end position="54"/>
    </location>
</feature>
<name>A0A484FWN2_COLOR</name>
<organism evidence="11 12">
    <name type="scientific">Colletotrichum orbiculare (strain 104-T / ATCC 96160 / CBS 514.97 / LARS 414 / MAFF 240422)</name>
    <name type="common">Cucumber anthracnose fungus</name>
    <name type="synonym">Colletotrichum lagenarium</name>
    <dbReference type="NCBI Taxonomy" id="1213857"/>
    <lineage>
        <taxon>Eukaryota</taxon>
        <taxon>Fungi</taxon>
        <taxon>Dikarya</taxon>
        <taxon>Ascomycota</taxon>
        <taxon>Pezizomycotina</taxon>
        <taxon>Sordariomycetes</taxon>
        <taxon>Hypocreomycetidae</taxon>
        <taxon>Glomerellales</taxon>
        <taxon>Glomerellaceae</taxon>
        <taxon>Colletotrichum</taxon>
        <taxon>Colletotrichum orbiculare species complex</taxon>
    </lineage>
</organism>
<dbReference type="PANTHER" id="PTHR24058:SF103">
    <property type="entry name" value="SERINE_THREONINE-PROTEIN KINASE PRP4 HOMOLOG"/>
    <property type="match status" value="1"/>
</dbReference>
<evidence type="ECO:0000256" key="2">
    <source>
        <dbReference type="ARBA" id="ARBA00022527"/>
    </source>
</evidence>
<dbReference type="InterPro" id="IPR011009">
    <property type="entry name" value="Kinase-like_dom_sf"/>
</dbReference>
<evidence type="ECO:0000256" key="5">
    <source>
        <dbReference type="ARBA" id="ARBA00022777"/>
    </source>
</evidence>
<reference evidence="12" key="1">
    <citation type="journal article" date="2013" name="New Phytol.">
        <title>Comparative genomic and transcriptomic analyses reveal the hemibiotrophic stage shift of Colletotrichum fungi.</title>
        <authorList>
            <person name="Gan P."/>
            <person name="Ikeda K."/>
            <person name="Irieda H."/>
            <person name="Narusaka M."/>
            <person name="O'Connell R.J."/>
            <person name="Narusaka Y."/>
            <person name="Takano Y."/>
            <person name="Kubo Y."/>
            <person name="Shirasu K."/>
        </authorList>
    </citation>
    <scope>NUCLEOTIDE SEQUENCE [LARGE SCALE GENOMIC DNA]</scope>
    <source>
        <strain evidence="12">104-T / ATCC 96160 / CBS 514.97 / LARS 414 / MAFF 240422</strain>
    </source>
</reference>
<dbReference type="CDD" id="cd14135">
    <property type="entry name" value="STKc_PRP4"/>
    <property type="match status" value="1"/>
</dbReference>
<evidence type="ECO:0000313" key="11">
    <source>
        <dbReference type="EMBL" id="TDZ22095.1"/>
    </source>
</evidence>
<gene>
    <name evidence="11" type="primary">prp4</name>
    <name evidence="11" type="ORF">Cob_v004813</name>
</gene>
<comment type="caution">
    <text evidence="11">The sequence shown here is derived from an EMBL/GenBank/DDBJ whole genome shotgun (WGS) entry which is preliminary data.</text>
</comment>
<evidence type="ECO:0000256" key="8">
    <source>
        <dbReference type="PROSITE-ProRule" id="PRU10141"/>
    </source>
</evidence>